<dbReference type="InterPro" id="IPR011990">
    <property type="entry name" value="TPR-like_helical_dom_sf"/>
</dbReference>
<feature type="compositionally biased region" description="Basic and acidic residues" evidence="7">
    <location>
        <begin position="465"/>
        <end position="474"/>
    </location>
</feature>
<sequence>MAYKRRQVWTGIEGIPPAPLIGEQLTSIDFDFMRTKSIISKEIPLLTMAELAEEPRKTLPVDSIIGQLMIAGFHNAATEIRELIREDASERQIAREKRECIPTSTPLGEDLEKLTLLSTIFCEQHGFAESRQWNKVIISRLELAEILEQKYEDSRLSVCIANSCFKFLAKLNQTVSENRVIIAEVHLTKAYFLMMEHEVNLNELHKHLQKCFEMLGDHKDKKMYSVMAHKGSPKREGTIRIAIKRPVALHGWHNYENVATVNEIVTLRNTSLYRMACIISTLSLLKDVQRHIRTYSSASLISIISSSEHNDIQQSHQQTFVDAITFANEGENSSCIFHALYTFGSYLNQQGLYNQAYNVFRQLKTKSQNVNDYETLGIANSNLGVISKHKHVIPEAMEHLGEEWEIGHTYKLQLLRIDALMELGKLLLEEGQVVKAEKLGAQAYDELFEIITQAEKTPKRNGKHPGPEKSEKSYDFKYDNMSEKSWVMAGVMAGQQRWARFAGQCRGRGHLYSVISWQTSRTPLPPVLNDNIKRPVTITSCKRHHDLDYLSNKLWHKLASEIDDDNANKKKRPTQKWLDEIDDKDNYEFMHDQPPDEIEETPVTSTADENFDIFDSDFELDEEGKIRRRTYLGIAAALQEIYSRQRSLEEKNGEVFKRPSPELSITSATASSGEKSSAIPDDELSNNGNTVEKSDRSDRSTRKSKKRIDPKLAQGENENDEEEEEEEEEDATITEIISATEQIDEDGSEETSSPVPTTEEQEEGANEEQEEEQTEEQNDGAEHEQEEEEEEKEEDEENDITNIPEDTESITEQSESGSSNYLMVPKEIKNDGNLILDSERKRSSQRQPPSTSSTDTKVEDTTTTTDISLHIPIN</sequence>
<dbReference type="Gene3D" id="1.25.40.10">
    <property type="entry name" value="Tetratricopeptide repeat domain"/>
    <property type="match status" value="1"/>
</dbReference>
<evidence type="ECO:0000313" key="8">
    <source>
        <dbReference type="EMBL" id="OXA64668.1"/>
    </source>
</evidence>
<dbReference type="PANTHER" id="PTHR46630:SF1">
    <property type="entry name" value="TETRATRICOPEPTIDE REPEAT PROTEIN 29"/>
    <property type="match status" value="1"/>
</dbReference>
<evidence type="ECO:0000256" key="1">
    <source>
        <dbReference type="ARBA" id="ARBA00004496"/>
    </source>
</evidence>
<name>A0A226F5F9_FOLCA</name>
<proteinExistence type="predicted"/>
<keyword evidence="3" id="KW-0677">Repeat</keyword>
<organism evidence="8 9">
    <name type="scientific">Folsomia candida</name>
    <name type="common">Springtail</name>
    <dbReference type="NCBI Taxonomy" id="158441"/>
    <lineage>
        <taxon>Eukaryota</taxon>
        <taxon>Metazoa</taxon>
        <taxon>Ecdysozoa</taxon>
        <taxon>Arthropoda</taxon>
        <taxon>Hexapoda</taxon>
        <taxon>Collembola</taxon>
        <taxon>Entomobryomorpha</taxon>
        <taxon>Isotomoidea</taxon>
        <taxon>Isotomidae</taxon>
        <taxon>Proisotominae</taxon>
        <taxon>Folsomia</taxon>
    </lineage>
</organism>
<evidence type="ECO:0000313" key="9">
    <source>
        <dbReference type="Proteomes" id="UP000198287"/>
    </source>
</evidence>
<protein>
    <recommendedName>
        <fullName evidence="5">Tetratricopeptide repeat protein 29</fullName>
    </recommendedName>
</protein>
<dbReference type="InterPro" id="IPR051476">
    <property type="entry name" value="Bac_ResReg_Asp_Phosphatase"/>
</dbReference>
<dbReference type="GO" id="GO:0005929">
    <property type="term" value="C:cilium"/>
    <property type="evidence" value="ECO:0007669"/>
    <property type="project" value="TreeGrafter"/>
</dbReference>
<feature type="region of interest" description="Disordered" evidence="7">
    <location>
        <begin position="587"/>
        <end position="608"/>
    </location>
</feature>
<feature type="compositionally biased region" description="Low complexity" evidence="7">
    <location>
        <begin position="845"/>
        <end position="866"/>
    </location>
</feature>
<accession>A0A226F5F9</accession>
<feature type="region of interest" description="Disordered" evidence="7">
    <location>
        <begin position="647"/>
        <end position="874"/>
    </location>
</feature>
<feature type="compositionally biased region" description="Polar residues" evidence="7">
    <location>
        <begin position="810"/>
        <end position="821"/>
    </location>
</feature>
<keyword evidence="2" id="KW-0963">Cytoplasm</keyword>
<dbReference type="EMBL" id="LNIX01000001">
    <property type="protein sequence ID" value="OXA64668.1"/>
    <property type="molecule type" value="Genomic_DNA"/>
</dbReference>
<feature type="compositionally biased region" description="Acidic residues" evidence="7">
    <location>
        <begin position="717"/>
        <end position="732"/>
    </location>
</feature>
<keyword evidence="9" id="KW-1185">Reference proteome</keyword>
<evidence type="ECO:0000256" key="7">
    <source>
        <dbReference type="SAM" id="MobiDB-lite"/>
    </source>
</evidence>
<feature type="compositionally biased region" description="Polar residues" evidence="7">
    <location>
        <begin position="663"/>
        <end position="675"/>
    </location>
</feature>
<feature type="compositionally biased region" description="Acidic residues" evidence="7">
    <location>
        <begin position="759"/>
        <end position="809"/>
    </location>
</feature>
<dbReference type="GO" id="GO:0005737">
    <property type="term" value="C:cytoplasm"/>
    <property type="evidence" value="ECO:0007669"/>
    <property type="project" value="UniProtKB-SubCell"/>
</dbReference>
<comment type="subcellular location">
    <subcellularLocation>
        <location evidence="1">Cytoplasm</location>
    </subcellularLocation>
</comment>
<comment type="function">
    <text evidence="6">Axonemal protein which is implicated in axonemal and/or peri-axonemal structure assembly and regulates flagellum assembly and beating and therefore sperm motility.</text>
</comment>
<feature type="region of interest" description="Disordered" evidence="7">
    <location>
        <begin position="455"/>
        <end position="474"/>
    </location>
</feature>
<dbReference type="Proteomes" id="UP000198287">
    <property type="component" value="Unassembled WGS sequence"/>
</dbReference>
<reference evidence="8 9" key="1">
    <citation type="submission" date="2015-12" db="EMBL/GenBank/DDBJ databases">
        <title>The genome of Folsomia candida.</title>
        <authorList>
            <person name="Faddeeva A."/>
            <person name="Derks M.F."/>
            <person name="Anvar Y."/>
            <person name="Smit S."/>
            <person name="Van Straalen N."/>
            <person name="Roelofs D."/>
        </authorList>
    </citation>
    <scope>NUCLEOTIDE SEQUENCE [LARGE SCALE GENOMIC DNA]</scope>
    <source>
        <strain evidence="8 9">VU population</strain>
        <tissue evidence="8">Whole body</tissue>
    </source>
</reference>
<comment type="caution">
    <text evidence="8">The sequence shown here is derived from an EMBL/GenBank/DDBJ whole genome shotgun (WGS) entry which is preliminary data.</text>
</comment>
<dbReference type="PANTHER" id="PTHR46630">
    <property type="entry name" value="TETRATRICOPEPTIDE REPEAT PROTEIN 29"/>
    <property type="match status" value="1"/>
</dbReference>
<feature type="compositionally biased region" description="Basic and acidic residues" evidence="7">
    <location>
        <begin position="647"/>
        <end position="660"/>
    </location>
</feature>
<dbReference type="SUPFAM" id="SSF48452">
    <property type="entry name" value="TPR-like"/>
    <property type="match status" value="1"/>
</dbReference>
<keyword evidence="4" id="KW-0802">TPR repeat</keyword>
<dbReference type="AlphaFoldDB" id="A0A226F5F9"/>
<gene>
    <name evidence="8" type="ORF">Fcan01_01741</name>
</gene>
<evidence type="ECO:0000256" key="4">
    <source>
        <dbReference type="ARBA" id="ARBA00022803"/>
    </source>
</evidence>
<dbReference type="GO" id="GO:0003341">
    <property type="term" value="P:cilium movement"/>
    <property type="evidence" value="ECO:0007669"/>
    <property type="project" value="TreeGrafter"/>
</dbReference>
<evidence type="ECO:0000256" key="2">
    <source>
        <dbReference type="ARBA" id="ARBA00022490"/>
    </source>
</evidence>
<evidence type="ECO:0000256" key="6">
    <source>
        <dbReference type="ARBA" id="ARBA00044739"/>
    </source>
</evidence>
<feature type="compositionally biased region" description="Basic and acidic residues" evidence="7">
    <location>
        <begin position="692"/>
        <end position="701"/>
    </location>
</feature>
<evidence type="ECO:0000256" key="3">
    <source>
        <dbReference type="ARBA" id="ARBA00022737"/>
    </source>
</evidence>
<evidence type="ECO:0000256" key="5">
    <source>
        <dbReference type="ARBA" id="ARBA00040665"/>
    </source>
</evidence>